<feature type="transmembrane region" description="Helical" evidence="1">
    <location>
        <begin position="12"/>
        <end position="32"/>
    </location>
</feature>
<proteinExistence type="predicted"/>
<keyword evidence="1" id="KW-0812">Transmembrane</keyword>
<organism evidence="2 3">
    <name type="scientific">Candidatus Faeciplasma pullistercoris</name>
    <dbReference type="NCBI Taxonomy" id="2840800"/>
    <lineage>
        <taxon>Bacteria</taxon>
        <taxon>Bacillati</taxon>
        <taxon>Bacillota</taxon>
        <taxon>Clostridia</taxon>
        <taxon>Eubacteriales</taxon>
        <taxon>Oscillospiraceae</taxon>
        <taxon>Oscillospiraceae incertae sedis</taxon>
        <taxon>Candidatus Faeciplasma</taxon>
    </lineage>
</organism>
<gene>
    <name evidence="2" type="ORF">IAC39_02120</name>
</gene>
<sequence>MERDSLRELLYSLARFGLFWLINIFGVIMGYVLVRNVIGTFLPRLQLYSNPVLTSFIAWLIPSILFIALFADDAKRHTAYGRYNPALVSTVMIVTAATYYVPAIVMGYVKDMNAAAMIRELYFSSFWISSFVGDDVEIYGLIGVILSLFICVLSYITARKIYLRKFEKGEYEYEYNR</sequence>
<evidence type="ECO:0000256" key="1">
    <source>
        <dbReference type="SAM" id="Phobius"/>
    </source>
</evidence>
<dbReference type="Proteomes" id="UP000824136">
    <property type="component" value="Unassembled WGS sequence"/>
</dbReference>
<feature type="transmembrane region" description="Helical" evidence="1">
    <location>
        <begin position="138"/>
        <end position="158"/>
    </location>
</feature>
<feature type="transmembrane region" description="Helical" evidence="1">
    <location>
        <begin position="83"/>
        <end position="109"/>
    </location>
</feature>
<protein>
    <submittedName>
        <fullName evidence="2">Uncharacterized protein</fullName>
    </submittedName>
</protein>
<dbReference type="AlphaFoldDB" id="A0A9D1GUG7"/>
<feature type="transmembrane region" description="Helical" evidence="1">
    <location>
        <begin position="52"/>
        <end position="71"/>
    </location>
</feature>
<comment type="caution">
    <text evidence="2">The sequence shown here is derived from an EMBL/GenBank/DDBJ whole genome shotgun (WGS) entry which is preliminary data.</text>
</comment>
<reference evidence="2" key="1">
    <citation type="submission" date="2020-10" db="EMBL/GenBank/DDBJ databases">
        <authorList>
            <person name="Gilroy R."/>
        </authorList>
    </citation>
    <scope>NUCLEOTIDE SEQUENCE</scope>
    <source>
        <strain evidence="2">CHK33-4379</strain>
    </source>
</reference>
<reference evidence="2" key="2">
    <citation type="journal article" date="2021" name="PeerJ">
        <title>Extensive microbial diversity within the chicken gut microbiome revealed by metagenomics and culture.</title>
        <authorList>
            <person name="Gilroy R."/>
            <person name="Ravi A."/>
            <person name="Getino M."/>
            <person name="Pursley I."/>
            <person name="Horton D.L."/>
            <person name="Alikhan N.F."/>
            <person name="Baker D."/>
            <person name="Gharbi K."/>
            <person name="Hall N."/>
            <person name="Watson M."/>
            <person name="Adriaenssens E.M."/>
            <person name="Foster-Nyarko E."/>
            <person name="Jarju S."/>
            <person name="Secka A."/>
            <person name="Antonio M."/>
            <person name="Oren A."/>
            <person name="Chaudhuri R.R."/>
            <person name="La Ragione R."/>
            <person name="Hildebrand F."/>
            <person name="Pallen M.J."/>
        </authorList>
    </citation>
    <scope>NUCLEOTIDE SEQUENCE</scope>
    <source>
        <strain evidence="2">CHK33-4379</strain>
    </source>
</reference>
<evidence type="ECO:0000313" key="2">
    <source>
        <dbReference type="EMBL" id="HIT58500.1"/>
    </source>
</evidence>
<keyword evidence="1" id="KW-1133">Transmembrane helix</keyword>
<accession>A0A9D1GUG7</accession>
<dbReference type="EMBL" id="DVLL01000010">
    <property type="protein sequence ID" value="HIT58500.1"/>
    <property type="molecule type" value="Genomic_DNA"/>
</dbReference>
<name>A0A9D1GUG7_9FIRM</name>
<keyword evidence="1" id="KW-0472">Membrane</keyword>
<evidence type="ECO:0000313" key="3">
    <source>
        <dbReference type="Proteomes" id="UP000824136"/>
    </source>
</evidence>